<protein>
    <submittedName>
        <fullName evidence="1">Jg26019 protein</fullName>
    </submittedName>
</protein>
<keyword evidence="2" id="KW-1185">Reference proteome</keyword>
<proteinExistence type="predicted"/>
<dbReference type="EMBL" id="CAKXAJ010000606">
    <property type="protein sequence ID" value="CAH2207567.1"/>
    <property type="molecule type" value="Genomic_DNA"/>
</dbReference>
<sequence>RRSPPGPAGGSAGRALSSDVSVAEAFGTTWSKHYCSYERGSRVLSLMPFNQINVKTVRTGDSGCHVCTLLNIIEVNFKRFFPLDKCYCRIYNVYIMKM</sequence>
<feature type="non-terminal residue" evidence="1">
    <location>
        <position position="1"/>
    </location>
</feature>
<gene>
    <name evidence="1" type="primary">jg26019</name>
    <name evidence="1" type="ORF">PAEG_LOCUS188</name>
</gene>
<evidence type="ECO:0000313" key="1">
    <source>
        <dbReference type="EMBL" id="CAH2207567.1"/>
    </source>
</evidence>
<reference evidence="1" key="1">
    <citation type="submission" date="2022-03" db="EMBL/GenBank/DDBJ databases">
        <authorList>
            <person name="Lindestad O."/>
        </authorList>
    </citation>
    <scope>NUCLEOTIDE SEQUENCE</scope>
</reference>
<comment type="caution">
    <text evidence="1">The sequence shown here is derived from an EMBL/GenBank/DDBJ whole genome shotgun (WGS) entry which is preliminary data.</text>
</comment>
<name>A0A8S4QCZ5_9NEOP</name>
<dbReference type="AlphaFoldDB" id="A0A8S4QCZ5"/>
<organism evidence="1 2">
    <name type="scientific">Pararge aegeria aegeria</name>
    <dbReference type="NCBI Taxonomy" id="348720"/>
    <lineage>
        <taxon>Eukaryota</taxon>
        <taxon>Metazoa</taxon>
        <taxon>Ecdysozoa</taxon>
        <taxon>Arthropoda</taxon>
        <taxon>Hexapoda</taxon>
        <taxon>Insecta</taxon>
        <taxon>Pterygota</taxon>
        <taxon>Neoptera</taxon>
        <taxon>Endopterygota</taxon>
        <taxon>Lepidoptera</taxon>
        <taxon>Glossata</taxon>
        <taxon>Ditrysia</taxon>
        <taxon>Papilionoidea</taxon>
        <taxon>Nymphalidae</taxon>
        <taxon>Satyrinae</taxon>
        <taxon>Satyrini</taxon>
        <taxon>Parargina</taxon>
        <taxon>Pararge</taxon>
    </lineage>
</organism>
<accession>A0A8S4QCZ5</accession>
<evidence type="ECO:0000313" key="2">
    <source>
        <dbReference type="Proteomes" id="UP000838756"/>
    </source>
</evidence>
<dbReference type="Proteomes" id="UP000838756">
    <property type="component" value="Unassembled WGS sequence"/>
</dbReference>
<dbReference type="OrthoDB" id="6928973at2759"/>